<gene>
    <name evidence="9" type="ORF">WJ0W_004254</name>
</gene>
<keyword evidence="10" id="KW-1185">Reference proteome</keyword>
<feature type="transmembrane region" description="Helical" evidence="7">
    <location>
        <begin position="374"/>
        <end position="397"/>
    </location>
</feature>
<name>A0ABM9G640_9BACL</name>
<evidence type="ECO:0000256" key="5">
    <source>
        <dbReference type="ARBA" id="ARBA00022989"/>
    </source>
</evidence>
<dbReference type="PANTHER" id="PTHR23513">
    <property type="entry name" value="INTEGRAL MEMBRANE EFFLUX PROTEIN-RELATED"/>
    <property type="match status" value="1"/>
</dbReference>
<evidence type="ECO:0000256" key="4">
    <source>
        <dbReference type="ARBA" id="ARBA00022692"/>
    </source>
</evidence>
<evidence type="ECO:0000259" key="8">
    <source>
        <dbReference type="PROSITE" id="PS50850"/>
    </source>
</evidence>
<dbReference type="PROSITE" id="PS50850">
    <property type="entry name" value="MFS"/>
    <property type="match status" value="1"/>
</dbReference>
<evidence type="ECO:0000256" key="3">
    <source>
        <dbReference type="ARBA" id="ARBA00022475"/>
    </source>
</evidence>
<reference evidence="9" key="1">
    <citation type="submission" date="2022-06" db="EMBL/GenBank/DDBJ databases">
        <authorList>
            <person name="Dietemann V."/>
            <person name="Ory F."/>
            <person name="Dainat B."/>
            <person name="Oberhansli S."/>
        </authorList>
    </citation>
    <scope>NUCLEOTIDE SEQUENCE</scope>
    <source>
        <strain evidence="9">Ena-SAMPLE-TAB-26-04-2022-14:26:32:270-5432</strain>
    </source>
</reference>
<keyword evidence="6 7" id="KW-0472">Membrane</keyword>
<dbReference type="InterPro" id="IPR036259">
    <property type="entry name" value="MFS_trans_sf"/>
</dbReference>
<keyword evidence="4 7" id="KW-0812">Transmembrane</keyword>
<dbReference type="InterPro" id="IPR011701">
    <property type="entry name" value="MFS"/>
</dbReference>
<keyword evidence="3" id="KW-1003">Cell membrane</keyword>
<organism evidence="9 10">
    <name type="scientific">Paenibacillus melissococcoides</name>
    <dbReference type="NCBI Taxonomy" id="2912268"/>
    <lineage>
        <taxon>Bacteria</taxon>
        <taxon>Bacillati</taxon>
        <taxon>Bacillota</taxon>
        <taxon>Bacilli</taxon>
        <taxon>Bacillales</taxon>
        <taxon>Paenibacillaceae</taxon>
        <taxon>Paenibacillus</taxon>
    </lineage>
</organism>
<keyword evidence="2" id="KW-0813">Transport</keyword>
<proteinExistence type="predicted"/>
<protein>
    <submittedName>
        <fullName evidence="9">MFS transporter</fullName>
    </submittedName>
</protein>
<accession>A0ABM9G640</accession>
<evidence type="ECO:0000313" key="10">
    <source>
        <dbReference type="Proteomes" id="UP001154322"/>
    </source>
</evidence>
<feature type="transmembrane region" description="Helical" evidence="7">
    <location>
        <begin position="248"/>
        <end position="275"/>
    </location>
</feature>
<evidence type="ECO:0000256" key="2">
    <source>
        <dbReference type="ARBA" id="ARBA00022448"/>
    </source>
</evidence>
<feature type="transmembrane region" description="Helical" evidence="7">
    <location>
        <begin position="171"/>
        <end position="193"/>
    </location>
</feature>
<comment type="caution">
    <text evidence="9">The sequence shown here is derived from an EMBL/GenBank/DDBJ whole genome shotgun (WGS) entry which is preliminary data.</text>
</comment>
<dbReference type="PANTHER" id="PTHR23513:SF6">
    <property type="entry name" value="MAJOR FACILITATOR SUPERFAMILY ASSOCIATED DOMAIN-CONTAINING PROTEIN"/>
    <property type="match status" value="1"/>
</dbReference>
<comment type="subcellular location">
    <subcellularLocation>
        <location evidence="1">Cell membrane</location>
        <topology evidence="1">Multi-pass membrane protein</topology>
    </subcellularLocation>
</comment>
<dbReference type="EMBL" id="CALYLO010000006">
    <property type="protein sequence ID" value="CAH8247021.1"/>
    <property type="molecule type" value="Genomic_DNA"/>
</dbReference>
<feature type="transmembrane region" description="Helical" evidence="7">
    <location>
        <begin position="43"/>
        <end position="62"/>
    </location>
</feature>
<evidence type="ECO:0000256" key="6">
    <source>
        <dbReference type="ARBA" id="ARBA00023136"/>
    </source>
</evidence>
<evidence type="ECO:0000256" key="7">
    <source>
        <dbReference type="SAM" id="Phobius"/>
    </source>
</evidence>
<feature type="transmembrane region" description="Helical" evidence="7">
    <location>
        <begin position="281"/>
        <end position="302"/>
    </location>
</feature>
<dbReference type="CDD" id="cd06173">
    <property type="entry name" value="MFS_MefA_like"/>
    <property type="match status" value="1"/>
</dbReference>
<evidence type="ECO:0000256" key="1">
    <source>
        <dbReference type="ARBA" id="ARBA00004651"/>
    </source>
</evidence>
<feature type="transmembrane region" description="Helical" evidence="7">
    <location>
        <begin position="314"/>
        <end position="331"/>
    </location>
</feature>
<dbReference type="SUPFAM" id="SSF103473">
    <property type="entry name" value="MFS general substrate transporter"/>
    <property type="match status" value="1"/>
</dbReference>
<evidence type="ECO:0000313" key="9">
    <source>
        <dbReference type="EMBL" id="CAH8247021.1"/>
    </source>
</evidence>
<feature type="domain" description="Major facilitator superfamily (MFS) profile" evidence="8">
    <location>
        <begin position="40"/>
        <end position="429"/>
    </location>
</feature>
<feature type="transmembrane region" description="Helical" evidence="7">
    <location>
        <begin position="74"/>
        <end position="93"/>
    </location>
</feature>
<sequence length="450" mass="49447">MELDWFYQIWCSGSYIKKGRSLMQQDSRAAPQSGIWGNRNYRFFLTAALISSPGYFIYIIAVEWLMLTMYESRSYLGMMLFASTFARLLFTIYGGIIADRLNRKWVVLISQWSELLLIASILACYLTDTLTPIFLIIVSFLFGIMDAFSGPAHSSMIVSITDKDSLQRANGLLRMAGQYSLIIGPLIGSTLIVSIGFTGVFLFCIATLLISSLLITCVRTPQQVESTRSTTPWEDFRASLAYIRGHRILPFTAGIGFLMNFFIAGPMGVMIPIMARDILQGSAFVLACLQISLGIGFILGALTTSLCKTFVRPGLMMLCFLAVVVLGYSALGFIHQFALAVCALFAIGYSIQLSNIPIFTYIQKTTEAHMLGKVTAIMTSVSTALTPLSLALMSYLLHLGVELQSVVRVYGICLLVITAGAFCITPLRTLTDETSAVKHTNTVEDDGVST</sequence>
<dbReference type="InterPro" id="IPR020846">
    <property type="entry name" value="MFS_dom"/>
</dbReference>
<feature type="transmembrane region" description="Helical" evidence="7">
    <location>
        <begin position="337"/>
        <end position="362"/>
    </location>
</feature>
<keyword evidence="5 7" id="KW-1133">Transmembrane helix</keyword>
<dbReference type="Gene3D" id="1.20.1250.20">
    <property type="entry name" value="MFS general substrate transporter like domains"/>
    <property type="match status" value="1"/>
</dbReference>
<dbReference type="Proteomes" id="UP001154322">
    <property type="component" value="Unassembled WGS sequence"/>
</dbReference>
<feature type="transmembrane region" description="Helical" evidence="7">
    <location>
        <begin position="409"/>
        <end position="430"/>
    </location>
</feature>
<dbReference type="Pfam" id="PF07690">
    <property type="entry name" value="MFS_1"/>
    <property type="match status" value="1"/>
</dbReference>